<accession>W4LD56</accession>
<evidence type="ECO:0000313" key="3">
    <source>
        <dbReference type="EMBL" id="ETW95246.1"/>
    </source>
</evidence>
<evidence type="ECO:0000256" key="1">
    <source>
        <dbReference type="SAM" id="Phobius"/>
    </source>
</evidence>
<keyword evidence="1" id="KW-0472">Membrane</keyword>
<organism evidence="3 4">
    <name type="scientific">Entotheonella factor</name>
    <dbReference type="NCBI Taxonomy" id="1429438"/>
    <lineage>
        <taxon>Bacteria</taxon>
        <taxon>Pseudomonadati</taxon>
        <taxon>Nitrospinota/Tectimicrobiota group</taxon>
        <taxon>Candidatus Tectimicrobiota</taxon>
        <taxon>Candidatus Entotheonellia</taxon>
        <taxon>Candidatus Entotheonellales</taxon>
        <taxon>Candidatus Entotheonellaceae</taxon>
        <taxon>Candidatus Entotheonella</taxon>
    </lineage>
</organism>
<dbReference type="Pfam" id="PF09925">
    <property type="entry name" value="DUF2157"/>
    <property type="match status" value="1"/>
</dbReference>
<feature type="transmembrane region" description="Helical" evidence="1">
    <location>
        <begin position="111"/>
        <end position="129"/>
    </location>
</feature>
<feature type="domain" description="DUF2157" evidence="2">
    <location>
        <begin position="17"/>
        <end position="126"/>
    </location>
</feature>
<evidence type="ECO:0000313" key="4">
    <source>
        <dbReference type="Proteomes" id="UP000019141"/>
    </source>
</evidence>
<keyword evidence="4" id="KW-1185">Reference proteome</keyword>
<comment type="caution">
    <text evidence="3">The sequence shown here is derived from an EMBL/GenBank/DDBJ whole genome shotgun (WGS) entry which is preliminary data.</text>
</comment>
<keyword evidence="1" id="KW-0812">Transmembrane</keyword>
<feature type="transmembrane region" description="Helical" evidence="1">
    <location>
        <begin position="85"/>
        <end position="104"/>
    </location>
</feature>
<reference evidence="3 4" key="1">
    <citation type="journal article" date="2014" name="Nature">
        <title>An environmental bacterial taxon with a large and distinct metabolic repertoire.</title>
        <authorList>
            <person name="Wilson M.C."/>
            <person name="Mori T."/>
            <person name="Ruckert C."/>
            <person name="Uria A.R."/>
            <person name="Helf M.J."/>
            <person name="Takada K."/>
            <person name="Gernert C."/>
            <person name="Steffens U.A."/>
            <person name="Heycke N."/>
            <person name="Schmitt S."/>
            <person name="Rinke C."/>
            <person name="Helfrich E.J."/>
            <person name="Brachmann A.O."/>
            <person name="Gurgui C."/>
            <person name="Wakimoto T."/>
            <person name="Kracht M."/>
            <person name="Crusemann M."/>
            <person name="Hentschel U."/>
            <person name="Abe I."/>
            <person name="Matsunaga S."/>
            <person name="Kalinowski J."/>
            <person name="Takeyama H."/>
            <person name="Piel J."/>
        </authorList>
    </citation>
    <scope>NUCLEOTIDE SEQUENCE [LARGE SCALE GENOMIC DNA]</scope>
    <source>
        <strain evidence="4">TSY1</strain>
    </source>
</reference>
<evidence type="ECO:0000259" key="2">
    <source>
        <dbReference type="Pfam" id="PF09925"/>
    </source>
</evidence>
<keyword evidence="1" id="KW-1133">Transmembrane helix</keyword>
<proteinExistence type="predicted"/>
<dbReference type="AlphaFoldDB" id="W4LD56"/>
<sequence>MLWERIFIWRLRQEIDHWEAAGVLEAQALRQLRAHYGFTTSDTTETDAAGRWTRWILYLAIITFLAAFFSFAGSRAVNLGPAIRVGLLILTAVVAIITGFAIHLRHRISSMVLLVLGGMLLPISLFFAVHY</sequence>
<dbReference type="Proteomes" id="UP000019141">
    <property type="component" value="Unassembled WGS sequence"/>
</dbReference>
<dbReference type="InterPro" id="IPR018677">
    <property type="entry name" value="DUF2157"/>
</dbReference>
<dbReference type="EMBL" id="AZHW01000940">
    <property type="protein sequence ID" value="ETW95246.1"/>
    <property type="molecule type" value="Genomic_DNA"/>
</dbReference>
<name>W4LD56_ENTF1</name>
<feature type="transmembrane region" description="Helical" evidence="1">
    <location>
        <begin position="55"/>
        <end position="73"/>
    </location>
</feature>
<dbReference type="HOGENOM" id="CLU_1923739_0_0_7"/>
<gene>
    <name evidence="3" type="ORF">ETSY1_31470</name>
</gene>
<protein>
    <recommendedName>
        <fullName evidence="2">DUF2157 domain-containing protein</fullName>
    </recommendedName>
</protein>